<accession>A0ABS9K8S0</accession>
<dbReference type="InterPro" id="IPR002782">
    <property type="entry name" value="Mut7-C_RNAse_dom"/>
</dbReference>
<feature type="domain" description="Mut7-C RNAse" evidence="1">
    <location>
        <begin position="106"/>
        <end position="246"/>
    </location>
</feature>
<dbReference type="RefSeq" id="WP_237852093.1">
    <property type="nucleotide sequence ID" value="NZ_JAKLWS010000001.1"/>
</dbReference>
<reference evidence="3" key="2">
    <citation type="submission" date="2024-05" db="EMBL/GenBank/DDBJ databases">
        <title>Rhodohalobacter halophilus gen. nov., sp. nov., a moderately halophilic member of the family Balneolaceae.</title>
        <authorList>
            <person name="Xia J."/>
        </authorList>
    </citation>
    <scope>NUCLEOTIDE SEQUENCE</scope>
    <source>
        <strain evidence="3">WB101</strain>
    </source>
</reference>
<evidence type="ECO:0000313" key="4">
    <source>
        <dbReference type="Proteomes" id="UP001165366"/>
    </source>
</evidence>
<protein>
    <submittedName>
        <fullName evidence="3">Mut7-C ubiquitin/RNAse domain-containing protein</fullName>
    </submittedName>
</protein>
<evidence type="ECO:0000259" key="2">
    <source>
        <dbReference type="Pfam" id="PF14451"/>
    </source>
</evidence>
<evidence type="ECO:0000259" key="1">
    <source>
        <dbReference type="Pfam" id="PF01927"/>
    </source>
</evidence>
<sequence>MSKPSNLPIQPTLRFYGDLVDLVSQPISDNRIIERSLSEPTSVKDLIEGCGVPHTEVDFILADDKPVDFSYKITGNERISVYPFFISLEIPKSERLQISKPDELLFLADVNLGKLAKHLRLAGFDTAYKNDATDSEIIKQMQKENRILLTRDRKLLMRNAVKIGYLPRSDDSTEQLEEVFKRFDLFDEIQPYSRCVNCNGMLERVSKESVMDQLEPLTKKYFDEFSQCPDCGQVYWKGSHRNRLDSRLERLLKL</sequence>
<keyword evidence="4" id="KW-1185">Reference proteome</keyword>
<dbReference type="Proteomes" id="UP001165366">
    <property type="component" value="Unassembled WGS sequence"/>
</dbReference>
<evidence type="ECO:0000313" key="3">
    <source>
        <dbReference type="EMBL" id="MCG2587250.1"/>
    </source>
</evidence>
<dbReference type="Pfam" id="PF14451">
    <property type="entry name" value="Ub-Mut7C"/>
    <property type="match status" value="1"/>
</dbReference>
<feature type="domain" description="Ubiquitin Mut7-C" evidence="2">
    <location>
        <begin position="12"/>
        <end position="87"/>
    </location>
</feature>
<proteinExistence type="predicted"/>
<dbReference type="EMBL" id="JAKLWS010000001">
    <property type="protein sequence ID" value="MCG2587250.1"/>
    <property type="molecule type" value="Genomic_DNA"/>
</dbReference>
<organism evidence="3 4">
    <name type="scientific">Rhodohalobacter sulfatireducens</name>
    <dbReference type="NCBI Taxonomy" id="2911366"/>
    <lineage>
        <taxon>Bacteria</taxon>
        <taxon>Pseudomonadati</taxon>
        <taxon>Balneolota</taxon>
        <taxon>Balneolia</taxon>
        <taxon>Balneolales</taxon>
        <taxon>Balneolaceae</taxon>
        <taxon>Rhodohalobacter</taxon>
    </lineage>
</organism>
<reference evidence="3" key="1">
    <citation type="submission" date="2022-01" db="EMBL/GenBank/DDBJ databases">
        <authorList>
            <person name="Wang Y."/>
        </authorList>
    </citation>
    <scope>NUCLEOTIDE SEQUENCE</scope>
    <source>
        <strain evidence="3">WB101</strain>
    </source>
</reference>
<dbReference type="PANTHER" id="PTHR39081">
    <property type="entry name" value="MUT7-C DOMAIN-CONTAINING PROTEIN"/>
    <property type="match status" value="1"/>
</dbReference>
<dbReference type="Pfam" id="PF01927">
    <property type="entry name" value="Mut7-C"/>
    <property type="match status" value="1"/>
</dbReference>
<comment type="caution">
    <text evidence="3">The sequence shown here is derived from an EMBL/GenBank/DDBJ whole genome shotgun (WGS) entry which is preliminary data.</text>
</comment>
<dbReference type="PANTHER" id="PTHR39081:SF1">
    <property type="entry name" value="MUT7-C RNASE DOMAIN-CONTAINING PROTEIN"/>
    <property type="match status" value="1"/>
</dbReference>
<name>A0ABS9K8S0_9BACT</name>
<dbReference type="InterPro" id="IPR027798">
    <property type="entry name" value="Ub_Mut7C"/>
</dbReference>
<gene>
    <name evidence="3" type="ORF">L6773_01645</name>
</gene>